<evidence type="ECO:0000256" key="2">
    <source>
        <dbReference type="ARBA" id="ARBA00022723"/>
    </source>
</evidence>
<dbReference type="SMART" id="SM01394">
    <property type="entry name" value="S_100"/>
    <property type="match status" value="1"/>
</dbReference>
<name>A0A3B5LXE6_9TELE</name>
<dbReference type="Pfam" id="PF01023">
    <property type="entry name" value="S_100"/>
    <property type="match status" value="1"/>
</dbReference>
<dbReference type="GO" id="GO:0005509">
    <property type="term" value="F:calcium ion binding"/>
    <property type="evidence" value="ECO:0007669"/>
    <property type="project" value="InterPro"/>
</dbReference>
<proteinExistence type="inferred from homology"/>
<dbReference type="GO" id="GO:0008284">
    <property type="term" value="P:positive regulation of cell population proliferation"/>
    <property type="evidence" value="ECO:0007669"/>
    <property type="project" value="TreeGrafter"/>
</dbReference>
<evidence type="ECO:0000256" key="4">
    <source>
        <dbReference type="ARBA" id="ARBA00022837"/>
    </source>
</evidence>
<reference evidence="7" key="1">
    <citation type="submission" date="2025-08" db="UniProtKB">
        <authorList>
            <consortium name="Ensembl"/>
        </authorList>
    </citation>
    <scope>IDENTIFICATION</scope>
</reference>
<keyword evidence="5" id="KW-1133">Transmembrane helix</keyword>
<comment type="similarity">
    <text evidence="1">Belongs to the S-100 family.</text>
</comment>
<dbReference type="SMART" id="SM00054">
    <property type="entry name" value="EFh"/>
    <property type="match status" value="1"/>
</dbReference>
<dbReference type="InterPro" id="IPR034325">
    <property type="entry name" value="S-100_dom"/>
</dbReference>
<dbReference type="CDD" id="cd00213">
    <property type="entry name" value="S-100"/>
    <property type="match status" value="1"/>
</dbReference>
<dbReference type="GO" id="GO:0046914">
    <property type="term" value="F:transition metal ion binding"/>
    <property type="evidence" value="ECO:0007669"/>
    <property type="project" value="InterPro"/>
</dbReference>
<feature type="transmembrane region" description="Helical" evidence="5">
    <location>
        <begin position="73"/>
        <end position="91"/>
    </location>
</feature>
<dbReference type="InterPro" id="IPR001751">
    <property type="entry name" value="S100/CaBP7/8-like_CS"/>
</dbReference>
<keyword evidence="5" id="KW-0812">Transmembrane</keyword>
<reference evidence="7" key="2">
    <citation type="submission" date="2025-09" db="UniProtKB">
        <authorList>
            <consortium name="Ensembl"/>
        </authorList>
    </citation>
    <scope>IDENTIFICATION</scope>
</reference>
<dbReference type="GO" id="GO:0005634">
    <property type="term" value="C:nucleus"/>
    <property type="evidence" value="ECO:0007669"/>
    <property type="project" value="TreeGrafter"/>
</dbReference>
<accession>A0A3B5LXE6</accession>
<dbReference type="STRING" id="32473.ENSXCOP00000014011"/>
<dbReference type="Ensembl" id="ENSXCOT00000014185.1">
    <property type="protein sequence ID" value="ENSXCOP00000014011.1"/>
    <property type="gene ID" value="ENSXCOG00000010250.1"/>
</dbReference>
<sequence length="105" mass="12131">MPQTELESGMASIIKVFHKYSGHNCTLRKADLKALINNEMNHFIKKIKDKKILDRLFTDLDQNGDLEIDFKEFVALIAMVTSALCLHYIFIKHLRKSGSLTLFVY</sequence>
<evidence type="ECO:0000256" key="3">
    <source>
        <dbReference type="ARBA" id="ARBA00022737"/>
    </source>
</evidence>
<evidence type="ECO:0000259" key="6">
    <source>
        <dbReference type="PROSITE" id="PS50222"/>
    </source>
</evidence>
<dbReference type="Proteomes" id="UP000261380">
    <property type="component" value="Unplaced"/>
</dbReference>
<dbReference type="GeneTree" id="ENSGT00940000161997"/>
<dbReference type="PANTHER" id="PTHR11639:SF142">
    <property type="entry name" value="PROTEIN S100-B"/>
    <property type="match status" value="1"/>
</dbReference>
<feature type="domain" description="EF-hand" evidence="6">
    <location>
        <begin position="48"/>
        <end position="83"/>
    </location>
</feature>
<dbReference type="GO" id="GO:0048306">
    <property type="term" value="F:calcium-dependent protein binding"/>
    <property type="evidence" value="ECO:0007669"/>
    <property type="project" value="TreeGrafter"/>
</dbReference>
<evidence type="ECO:0000313" key="7">
    <source>
        <dbReference type="Ensembl" id="ENSXCOP00000014011.1"/>
    </source>
</evidence>
<keyword evidence="5" id="KW-0472">Membrane</keyword>
<evidence type="ECO:0000256" key="1">
    <source>
        <dbReference type="ARBA" id="ARBA00007323"/>
    </source>
</evidence>
<dbReference type="GO" id="GO:0005615">
    <property type="term" value="C:extracellular space"/>
    <property type="evidence" value="ECO:0007669"/>
    <property type="project" value="TreeGrafter"/>
</dbReference>
<keyword evidence="4" id="KW-0106">Calcium</keyword>
<dbReference type="PANTHER" id="PTHR11639">
    <property type="entry name" value="S100 CALCIUM-BINDING PROTEIN"/>
    <property type="match status" value="1"/>
</dbReference>
<dbReference type="InterPro" id="IPR011992">
    <property type="entry name" value="EF-hand-dom_pair"/>
</dbReference>
<dbReference type="GO" id="GO:0043123">
    <property type="term" value="P:positive regulation of canonical NF-kappaB signal transduction"/>
    <property type="evidence" value="ECO:0007669"/>
    <property type="project" value="TreeGrafter"/>
</dbReference>
<keyword evidence="3" id="KW-0677">Repeat</keyword>
<dbReference type="GO" id="GO:0044548">
    <property type="term" value="F:S100 protein binding"/>
    <property type="evidence" value="ECO:0007669"/>
    <property type="project" value="TreeGrafter"/>
</dbReference>
<dbReference type="PROSITE" id="PS00303">
    <property type="entry name" value="S100_CABP"/>
    <property type="match status" value="1"/>
</dbReference>
<dbReference type="InterPro" id="IPR002048">
    <property type="entry name" value="EF_hand_dom"/>
</dbReference>
<dbReference type="GO" id="GO:0050786">
    <property type="term" value="F:RAGE receptor binding"/>
    <property type="evidence" value="ECO:0007669"/>
    <property type="project" value="TreeGrafter"/>
</dbReference>
<dbReference type="PROSITE" id="PS50222">
    <property type="entry name" value="EF_HAND_2"/>
    <property type="match status" value="1"/>
</dbReference>
<dbReference type="AlphaFoldDB" id="A0A3B5LXE6"/>
<dbReference type="Gene3D" id="1.10.238.10">
    <property type="entry name" value="EF-hand"/>
    <property type="match status" value="1"/>
</dbReference>
<keyword evidence="2" id="KW-0479">Metal-binding</keyword>
<protein>
    <recommendedName>
        <fullName evidence="6">EF-hand domain-containing protein</fullName>
    </recommendedName>
</protein>
<keyword evidence="8" id="KW-1185">Reference proteome</keyword>
<dbReference type="GO" id="GO:0005737">
    <property type="term" value="C:cytoplasm"/>
    <property type="evidence" value="ECO:0007669"/>
    <property type="project" value="TreeGrafter"/>
</dbReference>
<dbReference type="InterPro" id="IPR013787">
    <property type="entry name" value="S100_Ca-bd_sub"/>
</dbReference>
<organism evidence="7 8">
    <name type="scientific">Xiphophorus couchianus</name>
    <name type="common">Monterrey platyfish</name>
    <dbReference type="NCBI Taxonomy" id="32473"/>
    <lineage>
        <taxon>Eukaryota</taxon>
        <taxon>Metazoa</taxon>
        <taxon>Chordata</taxon>
        <taxon>Craniata</taxon>
        <taxon>Vertebrata</taxon>
        <taxon>Euteleostomi</taxon>
        <taxon>Actinopterygii</taxon>
        <taxon>Neopterygii</taxon>
        <taxon>Teleostei</taxon>
        <taxon>Neoteleostei</taxon>
        <taxon>Acanthomorphata</taxon>
        <taxon>Ovalentaria</taxon>
        <taxon>Atherinomorphae</taxon>
        <taxon>Cyprinodontiformes</taxon>
        <taxon>Poeciliidae</taxon>
        <taxon>Poeciliinae</taxon>
        <taxon>Xiphophorus</taxon>
    </lineage>
</organism>
<evidence type="ECO:0000256" key="5">
    <source>
        <dbReference type="SAM" id="Phobius"/>
    </source>
</evidence>
<dbReference type="SUPFAM" id="SSF47473">
    <property type="entry name" value="EF-hand"/>
    <property type="match status" value="1"/>
</dbReference>
<evidence type="ECO:0000313" key="8">
    <source>
        <dbReference type="Proteomes" id="UP000261380"/>
    </source>
</evidence>